<dbReference type="CDD" id="cd00303">
    <property type="entry name" value="retropepsin_like"/>
    <property type="match status" value="1"/>
</dbReference>
<proteinExistence type="predicted"/>
<dbReference type="PANTHER" id="PTHR33067:SF39">
    <property type="entry name" value="TRANSCRIPTION FACTOR INTERACTOR AND REGULATOR CCHC(ZN) FAMILY"/>
    <property type="match status" value="1"/>
</dbReference>
<keyword evidence="4" id="KW-1185">Reference proteome</keyword>
<dbReference type="InterPro" id="IPR021109">
    <property type="entry name" value="Peptidase_aspartic_dom_sf"/>
</dbReference>
<dbReference type="OMA" id="PIRRINE"/>
<dbReference type="Gene3D" id="2.40.70.10">
    <property type="entry name" value="Acid Proteases"/>
    <property type="match status" value="1"/>
</dbReference>
<protein>
    <recommendedName>
        <fullName evidence="2">Retrotransposon gag domain-containing protein</fullName>
    </recommendedName>
</protein>
<gene>
    <name evidence="3" type="ORF">KK1_040121</name>
</gene>
<evidence type="ECO:0000313" key="3">
    <source>
        <dbReference type="EMBL" id="KYP38630.1"/>
    </source>
</evidence>
<sequence length="844" mass="95586">MRGTVPASDLAYDLEIEKTTRRNKGKLRKQRLLAKQAQHREATSSSLNPSLSKILEEAEMEEERPRITLGDHANATSTTHFSSIATLAIAATNFEMKPILLNLIQNNQFVGLDHEDPYLHLHTFIKLCGIVNIHQVPENVIQMKLFPFSLLGKAKMWLNALPHQSLTRWSNIETNFLARFFPLAKINQAKSEIVTFSHKQDELLSEAWERYKSLLRRCPSHGFDDLTQVNSFLGGLQPRVKILLDASIGGSIRFKTLEEAIELIDAVATNDYDLPAEKESRQKRGILELGSQDALLAQNKLLSQQIEALTKQVARIPQQLQSTQHQVLSCDLCGLNHPHGQCIGTFPSHVDEVNYMGNHARQGGNYGGNYGKNWQSHPSTGWNQNDIAQSSRPPMKKPNLYDKQSKLEGTLNQFMKVSISNHKSTEASIKNLEIQVGQLAKQLAENSGRNFSANTHTNPKENCSAITTRGGKRVGVLEDEEEQQEKEAEMKEGDGKELAEEVAVKKSKSQLARELKMKSKVSSTKDMPYPQAPSKKDKEKQFARFMELFKKLHINIPFSESLEQMPTYAKFMKDLLTKNKKFIEQEIIELEVGCSAIIQKNLPLKFKDPGSFTIPITIGDLSVGRALLDLGASINLMPLSMLDRVGQVVVKPTRMTLQLADRSIKYPYGVIENMLVKVDKFTFLADFVILDMEEDSDIPIILGRPFMKTARAIIDIGDGEFKLRVQDEVITFNVFEATTYPNDKGACFRMDVMDEVVCEATKKLKKSVLDDVIRLKPLPFSLLGKAKLWLNSYESSKHYKERVKLYHERKIAQLVLLYNSRLRLFPRKLKSKWSGPFKVKQVRP</sequence>
<evidence type="ECO:0000313" key="4">
    <source>
        <dbReference type="Proteomes" id="UP000075243"/>
    </source>
</evidence>
<reference evidence="3" key="1">
    <citation type="journal article" date="2012" name="Nat. Biotechnol.">
        <title>Draft genome sequence of pigeonpea (Cajanus cajan), an orphan legume crop of resource-poor farmers.</title>
        <authorList>
            <person name="Varshney R.K."/>
            <person name="Chen W."/>
            <person name="Li Y."/>
            <person name="Bharti A.K."/>
            <person name="Saxena R.K."/>
            <person name="Schlueter J.A."/>
            <person name="Donoghue M.T."/>
            <person name="Azam S."/>
            <person name="Fan G."/>
            <person name="Whaley A.M."/>
            <person name="Farmer A.D."/>
            <person name="Sheridan J."/>
            <person name="Iwata A."/>
            <person name="Tuteja R."/>
            <person name="Penmetsa R.V."/>
            <person name="Wu W."/>
            <person name="Upadhyaya H.D."/>
            <person name="Yang S.P."/>
            <person name="Shah T."/>
            <person name="Saxena K.B."/>
            <person name="Michael T."/>
            <person name="McCombie W.R."/>
            <person name="Yang B."/>
            <person name="Zhang G."/>
            <person name="Yang H."/>
            <person name="Wang J."/>
            <person name="Spillane C."/>
            <person name="Cook D.R."/>
            <person name="May G.D."/>
            <person name="Xu X."/>
            <person name="Jackson S.A."/>
        </authorList>
    </citation>
    <scope>NUCLEOTIDE SEQUENCE [LARGE SCALE GENOMIC DNA]</scope>
</reference>
<feature type="domain" description="Retrotransposon gag" evidence="2">
    <location>
        <begin position="144"/>
        <end position="238"/>
    </location>
</feature>
<accession>A0A151R7N2</accession>
<dbReference type="Pfam" id="PF13650">
    <property type="entry name" value="Asp_protease_2"/>
    <property type="match status" value="1"/>
</dbReference>
<dbReference type="AlphaFoldDB" id="A0A151R7N2"/>
<dbReference type="PANTHER" id="PTHR33067">
    <property type="entry name" value="RNA-DIRECTED DNA POLYMERASE-RELATED"/>
    <property type="match status" value="1"/>
</dbReference>
<dbReference type="InterPro" id="IPR005162">
    <property type="entry name" value="Retrotrans_gag_dom"/>
</dbReference>
<dbReference type="Proteomes" id="UP000075243">
    <property type="component" value="Unassembled WGS sequence"/>
</dbReference>
<dbReference type="SUPFAM" id="SSF50630">
    <property type="entry name" value="Acid proteases"/>
    <property type="match status" value="1"/>
</dbReference>
<organism evidence="3 4">
    <name type="scientific">Cajanus cajan</name>
    <name type="common">Pigeon pea</name>
    <name type="synonym">Cajanus indicus</name>
    <dbReference type="NCBI Taxonomy" id="3821"/>
    <lineage>
        <taxon>Eukaryota</taxon>
        <taxon>Viridiplantae</taxon>
        <taxon>Streptophyta</taxon>
        <taxon>Embryophyta</taxon>
        <taxon>Tracheophyta</taxon>
        <taxon>Spermatophyta</taxon>
        <taxon>Magnoliopsida</taxon>
        <taxon>eudicotyledons</taxon>
        <taxon>Gunneridae</taxon>
        <taxon>Pentapetalae</taxon>
        <taxon>rosids</taxon>
        <taxon>fabids</taxon>
        <taxon>Fabales</taxon>
        <taxon>Fabaceae</taxon>
        <taxon>Papilionoideae</taxon>
        <taxon>50 kb inversion clade</taxon>
        <taxon>NPAAA clade</taxon>
        <taxon>indigoferoid/millettioid clade</taxon>
        <taxon>Phaseoleae</taxon>
        <taxon>Cajanus</taxon>
    </lineage>
</organism>
<name>A0A151R7N2_CAJCA</name>
<evidence type="ECO:0000259" key="2">
    <source>
        <dbReference type="Pfam" id="PF03732"/>
    </source>
</evidence>
<dbReference type="Pfam" id="PF03732">
    <property type="entry name" value="Retrotrans_gag"/>
    <property type="match status" value="1"/>
</dbReference>
<evidence type="ECO:0000256" key="1">
    <source>
        <dbReference type="SAM" id="MobiDB-lite"/>
    </source>
</evidence>
<feature type="region of interest" description="Disordered" evidence="1">
    <location>
        <begin position="516"/>
        <end position="537"/>
    </location>
</feature>
<dbReference type="EMBL" id="KQ483983">
    <property type="protein sequence ID" value="KYP38630.1"/>
    <property type="molecule type" value="Genomic_DNA"/>
</dbReference>
<dbReference type="Gramene" id="C.cajan_41723.t">
    <property type="protein sequence ID" value="C.cajan_41723.t"/>
    <property type="gene ID" value="C.cajan_41723"/>
</dbReference>